<organism evidence="2 3">
    <name type="scientific">Mytilus edulis</name>
    <name type="common">Blue mussel</name>
    <dbReference type="NCBI Taxonomy" id="6550"/>
    <lineage>
        <taxon>Eukaryota</taxon>
        <taxon>Metazoa</taxon>
        <taxon>Spiralia</taxon>
        <taxon>Lophotrochozoa</taxon>
        <taxon>Mollusca</taxon>
        <taxon>Bivalvia</taxon>
        <taxon>Autobranchia</taxon>
        <taxon>Pteriomorphia</taxon>
        <taxon>Mytilida</taxon>
        <taxon>Mytiloidea</taxon>
        <taxon>Mytilidae</taxon>
        <taxon>Mytilinae</taxon>
        <taxon>Mytilus</taxon>
    </lineage>
</organism>
<keyword evidence="1" id="KW-0812">Transmembrane</keyword>
<evidence type="ECO:0000313" key="3">
    <source>
        <dbReference type="Proteomes" id="UP000683360"/>
    </source>
</evidence>
<evidence type="ECO:0000313" key="2">
    <source>
        <dbReference type="EMBL" id="CAG2187045.1"/>
    </source>
</evidence>
<proteinExistence type="predicted"/>
<dbReference type="Proteomes" id="UP000683360">
    <property type="component" value="Unassembled WGS sequence"/>
</dbReference>
<accession>A0A8S3PWJ1</accession>
<keyword evidence="1" id="KW-1133">Transmembrane helix</keyword>
<reference evidence="2" key="1">
    <citation type="submission" date="2021-03" db="EMBL/GenBank/DDBJ databases">
        <authorList>
            <person name="Bekaert M."/>
        </authorList>
    </citation>
    <scope>NUCLEOTIDE SEQUENCE</scope>
</reference>
<feature type="transmembrane region" description="Helical" evidence="1">
    <location>
        <begin position="72"/>
        <end position="92"/>
    </location>
</feature>
<sequence>MYDQPGSAAEHVCLPPDPDFQKTSGYDGGRMYGAEYESIFLVPMPRMKMYRVLPVERHVQLQFMIPDQTYKFVTMDLLFLSLISFNVVTFCVTGEKDVKRLLLNDPDVVQDRLNRMENMLVILNNTVKQQTTTNQQQATTIQLLQAEIRQLQSSKGGGMYDQPGSAAEYVCLPHNPDFEKTSGNDNGRMYGAEYQGTFLVPRMKMCHVQCVERWVQLPS</sequence>
<evidence type="ECO:0000256" key="1">
    <source>
        <dbReference type="SAM" id="Phobius"/>
    </source>
</evidence>
<name>A0A8S3PWJ1_MYTED</name>
<keyword evidence="1" id="KW-0472">Membrane</keyword>
<comment type="caution">
    <text evidence="2">The sequence shown here is derived from an EMBL/GenBank/DDBJ whole genome shotgun (WGS) entry which is preliminary data.</text>
</comment>
<gene>
    <name evidence="2" type="ORF">MEDL_2523</name>
</gene>
<dbReference type="AlphaFoldDB" id="A0A8S3PWJ1"/>
<keyword evidence="3" id="KW-1185">Reference proteome</keyword>
<dbReference type="EMBL" id="CAJPWZ010000152">
    <property type="protein sequence ID" value="CAG2187045.1"/>
    <property type="molecule type" value="Genomic_DNA"/>
</dbReference>
<protein>
    <submittedName>
        <fullName evidence="2">Uncharacterized protein</fullName>
    </submittedName>
</protein>